<dbReference type="InterPro" id="IPR013783">
    <property type="entry name" value="Ig-like_fold"/>
</dbReference>
<organism evidence="1 2">
    <name type="scientific">Plantactinospora soyae</name>
    <dbReference type="NCBI Taxonomy" id="1544732"/>
    <lineage>
        <taxon>Bacteria</taxon>
        <taxon>Bacillati</taxon>
        <taxon>Actinomycetota</taxon>
        <taxon>Actinomycetes</taxon>
        <taxon>Micromonosporales</taxon>
        <taxon>Micromonosporaceae</taxon>
        <taxon>Plantactinospora</taxon>
    </lineage>
</organism>
<accession>A0A927R2J3</accession>
<dbReference type="Gene3D" id="2.60.40.10">
    <property type="entry name" value="Immunoglobulins"/>
    <property type="match status" value="2"/>
</dbReference>
<name>A0A927R2J3_9ACTN</name>
<reference evidence="1" key="1">
    <citation type="submission" date="2020-10" db="EMBL/GenBank/DDBJ databases">
        <title>Sequencing the genomes of 1000 actinobacteria strains.</title>
        <authorList>
            <person name="Klenk H.-P."/>
        </authorList>
    </citation>
    <scope>NUCLEOTIDE SEQUENCE</scope>
    <source>
        <strain evidence="1">DSM 46832</strain>
    </source>
</reference>
<keyword evidence="2" id="KW-1185">Reference proteome</keyword>
<dbReference type="InterPro" id="IPR024079">
    <property type="entry name" value="MetalloPept_cat_dom_sf"/>
</dbReference>
<dbReference type="GO" id="GO:0008237">
    <property type="term" value="F:metallopeptidase activity"/>
    <property type="evidence" value="ECO:0007669"/>
    <property type="project" value="InterPro"/>
</dbReference>
<comment type="caution">
    <text evidence="1">The sequence shown here is derived from an EMBL/GenBank/DDBJ whole genome shotgun (WGS) entry which is preliminary data.</text>
</comment>
<dbReference type="RefSeq" id="WP_225945339.1">
    <property type="nucleotide sequence ID" value="NZ_JADBEB010000001.1"/>
</dbReference>
<dbReference type="Gene3D" id="3.40.390.10">
    <property type="entry name" value="Collagenase (Catalytic Domain)"/>
    <property type="match status" value="1"/>
</dbReference>
<gene>
    <name evidence="1" type="ORF">H4W31_000242</name>
</gene>
<dbReference type="GO" id="GO:0005975">
    <property type="term" value="P:carbohydrate metabolic process"/>
    <property type="evidence" value="ECO:0007669"/>
    <property type="project" value="UniProtKB-ARBA"/>
</dbReference>
<evidence type="ECO:0000313" key="1">
    <source>
        <dbReference type="EMBL" id="MBE1484604.1"/>
    </source>
</evidence>
<dbReference type="Pfam" id="PF13574">
    <property type="entry name" value="Reprolysin_2"/>
    <property type="match status" value="1"/>
</dbReference>
<protein>
    <submittedName>
        <fullName evidence="1">Uncharacterized protein</fullName>
    </submittedName>
</protein>
<dbReference type="SUPFAM" id="SSF55486">
    <property type="entry name" value="Metalloproteases ('zincins'), catalytic domain"/>
    <property type="match status" value="1"/>
</dbReference>
<dbReference type="EMBL" id="JADBEB010000001">
    <property type="protein sequence ID" value="MBE1484604.1"/>
    <property type="molecule type" value="Genomic_DNA"/>
</dbReference>
<proteinExistence type="predicted"/>
<dbReference type="Pfam" id="PF05345">
    <property type="entry name" value="He_PIG"/>
    <property type="match status" value="1"/>
</dbReference>
<dbReference type="Proteomes" id="UP000649753">
    <property type="component" value="Unassembled WGS sequence"/>
</dbReference>
<sequence length="1234" mass="126216">MTIPSLPAAEGGRVAPRRRLAAIAVAALAAGVLPVLTTPTPAAAAPPSGNYWAKLGENSAARAAGPTDIRASRYTGYTLDRAGLASALDRAPQERIAAADADALVVSLPTPDGEFQRFELVDSPVMAPGLAARHPEIRTYAGKGLDDPTARVRADLTPLGFHASVRSEHGVWYVDPYSRQDQSRYASYYVKDSVNPDAPFAEREDVASTAEALADDVGSAPSTTAGGDVQLRTYRLALVTDPSYATYFGPENVTAAKVTLVNRVTQIYEDETAIRLVLVDETDKTNLNTSAEAIGANGPCGIAPCYTAAQLTSCGSGTLSRNQIVLGQLVGAGNYDVGHIGLGVNGGGIAGLGVVGGANKARGCTGLPTPVGDFFAVDYVAHEIGHQFAGNHTFNGTQWNCSGGNRSAANSYEPGSGSSIMAYAGICQQDNLQPHSDPYWSQRSYTEITSYITSNRPAINEVQNVSLRDFDTAGDSFTISYAGGESAPIVRGGNYTTGGIKAAIEAIPGWPAGAMVGVAAFGGTGVLDDTGFQVTFASGPVAATNVGALAVTAGTGASGFVGETAKGGAVDNGGWKVEETANHAPVVTVPAAYTIPVRTPFALTGGATDADGDTLTYLWEQNDRGAAAGTALVSNSKVNGPLFRQFGTAAIVSPTDTLEYHSPGLNAVTTNPTRVFPDLVQIARNNTNARTGTCPAAPPVPPTGGASNVPPEVVDCYSEFLPTAAWTGFTGDRTLHFRLTARDARPGGGGIGSADTALTLAPAAGPFLVTSQSSGEAVTGGTALPVSWDVAGTDAAPIGVSEVKISLSVDGGNTFPHVLAERTANDGTETVSLPNVGAKAARIKVEAVGNVFFDLNDADFALRAGPEVTLDPPAQVVTVQYSDPVVPEVQVRATDPDGTAAGLTATATGLPTGLVLGGGKAPDEPDTAPGTAVWGIVGNNRATPGDYPVTVTVSDADGLTGTVSFLIRVVPEQAEVTYTGDSLTSGKTAAGTPVLLQATLREVSPYTGPEPWPGDVGTATVTFAAGSRTLCTDVPAPLGTPDFAAVASCTATLPTGGHDVTVTLGGNYAGSTSARVEVARPDTRVVLGGGSVTPTRSAGAYPVDPKSRADFTVLVAQTPLGGTGTATLSFRSEGRKYEIRGVGLDSFGVRSSGGTDRLDLRTRAGLYDVTDPRRTVTVATGLTLRVTGTDRGLLSGKDGIGVTLTEGDRLLLSTDWTGLTTQEINLTGGTLLVL</sequence>
<dbReference type="AlphaFoldDB" id="A0A927R2J3"/>
<evidence type="ECO:0000313" key="2">
    <source>
        <dbReference type="Proteomes" id="UP000649753"/>
    </source>
</evidence>